<dbReference type="Proteomes" id="UP000004699">
    <property type="component" value="Unassembled WGS sequence"/>
</dbReference>
<evidence type="ECO:0000313" key="10">
    <source>
        <dbReference type="Proteomes" id="UP000004699"/>
    </source>
</evidence>
<keyword evidence="10" id="KW-1185">Reference proteome</keyword>
<dbReference type="HOGENOM" id="CLU_017779_3_0_6"/>
<protein>
    <recommendedName>
        <fullName evidence="7">D-lactate dehydrogenase (cytochrome)</fullName>
        <ecNumber evidence="7">1.1.2.4</ecNumber>
    </recommendedName>
</protein>
<dbReference type="RefSeq" id="WP_009021142.1">
    <property type="nucleotide sequence ID" value="NZ_DS999411.1"/>
</dbReference>
<dbReference type="PROSITE" id="PS51387">
    <property type="entry name" value="FAD_PCMH"/>
    <property type="match status" value="1"/>
</dbReference>
<comment type="similarity">
    <text evidence="2">Belongs to the FAD-binding oxidoreductase/transferase type 4 family.</text>
</comment>
<dbReference type="PANTHER" id="PTHR11748">
    <property type="entry name" value="D-LACTATE DEHYDROGENASE"/>
    <property type="match status" value="1"/>
</dbReference>
<evidence type="ECO:0000256" key="1">
    <source>
        <dbReference type="ARBA" id="ARBA00001974"/>
    </source>
</evidence>
<dbReference type="Gene3D" id="1.10.45.10">
    <property type="entry name" value="Vanillyl-alcohol Oxidase, Chain A, domain 4"/>
    <property type="match status" value="1"/>
</dbReference>
<dbReference type="AlphaFoldDB" id="B8KTW7"/>
<comment type="cofactor">
    <cofactor evidence="1">
        <name>FAD</name>
        <dbReference type="ChEBI" id="CHEBI:57692"/>
    </cofactor>
</comment>
<feature type="domain" description="FAD-binding PCMH-type" evidence="8">
    <location>
        <begin position="37"/>
        <end position="214"/>
    </location>
</feature>
<name>B8KTW7_9GAMM</name>
<dbReference type="FunFam" id="1.10.45.10:FF:000001">
    <property type="entry name" value="D-lactate dehydrogenase mitochondrial"/>
    <property type="match status" value="1"/>
</dbReference>
<dbReference type="FunFam" id="3.30.70.2740:FF:000001">
    <property type="entry name" value="D-lactate dehydrogenase mitochondrial"/>
    <property type="match status" value="1"/>
</dbReference>
<evidence type="ECO:0000256" key="4">
    <source>
        <dbReference type="ARBA" id="ARBA00022827"/>
    </source>
</evidence>
<dbReference type="Pfam" id="PF02913">
    <property type="entry name" value="FAD-oxidase_C"/>
    <property type="match status" value="1"/>
</dbReference>
<dbReference type="GO" id="GO:0071949">
    <property type="term" value="F:FAD binding"/>
    <property type="evidence" value="ECO:0007669"/>
    <property type="project" value="InterPro"/>
</dbReference>
<evidence type="ECO:0000256" key="3">
    <source>
        <dbReference type="ARBA" id="ARBA00022630"/>
    </source>
</evidence>
<proteinExistence type="inferred from homology"/>
<evidence type="ECO:0000256" key="2">
    <source>
        <dbReference type="ARBA" id="ARBA00008000"/>
    </source>
</evidence>
<keyword evidence="6 9" id="KW-0560">Oxidoreductase</keyword>
<dbReference type="InterPro" id="IPR016169">
    <property type="entry name" value="FAD-bd_PCMH_sub2"/>
</dbReference>
<dbReference type="EC" id="1.1.2.4" evidence="7"/>
<dbReference type="GO" id="GO:1903457">
    <property type="term" value="P:lactate catabolic process"/>
    <property type="evidence" value="ECO:0007669"/>
    <property type="project" value="TreeGrafter"/>
</dbReference>
<sequence>MVQIEPLVTELTPLYGDRITTNPTICEHHGKDESWHPMQAPDAVCFPATTEEVAAAVKACAEHRIPIIPFGAGSNVEGQVIAVQGGLCIDLSRMQTIIRVSPEDMDCTVEAGVTRSQLNSYLRETGLQFPIDPGADASLGGMAATRASGTNAVCYGTMRENVLSLRVVLPSGEIIETGGRARKSSAGYDLTHLMVGSEGTLGIITEVTLKLHPRPEAVSAARVQFDSVEAAANAVIETLQCAIPVARIELLDAAQIAAINAYSKTSFAEMPTLFVEFIGSPSSVQEQAELFGTICSQHECSAFDWTADSDERSQMWKARHDAAYAAGAIRPGCSAVATDVCVPISRLAECIGATRADADQHCKFPTMLAGHVGDGNFHFVYVVDPNKPDEVRVMHECHERLIERVLAMGGTCTGEHGIGLGKQKYMLSEFGAATLGAMQAIKTALDPHGIMNPGKKLPDPTTYH</sequence>
<dbReference type="SUPFAM" id="SSF56176">
    <property type="entry name" value="FAD-binding/transporter-associated domain-like"/>
    <property type="match status" value="1"/>
</dbReference>
<evidence type="ECO:0000256" key="7">
    <source>
        <dbReference type="ARBA" id="ARBA00038897"/>
    </source>
</evidence>
<dbReference type="eggNOG" id="COG0277">
    <property type="taxonomic scope" value="Bacteria"/>
</dbReference>
<dbReference type="GO" id="GO:0004458">
    <property type="term" value="F:D-lactate dehydrogenase (cytochrome) activity"/>
    <property type="evidence" value="ECO:0007669"/>
    <property type="project" value="UniProtKB-EC"/>
</dbReference>
<dbReference type="InterPro" id="IPR004113">
    <property type="entry name" value="FAD-bd_oxidored_4_C"/>
</dbReference>
<dbReference type="InterPro" id="IPR006094">
    <property type="entry name" value="Oxid_FAD_bind_N"/>
</dbReference>
<dbReference type="InterPro" id="IPR016164">
    <property type="entry name" value="FAD-linked_Oxase-like_C"/>
</dbReference>
<dbReference type="InterPro" id="IPR036318">
    <property type="entry name" value="FAD-bd_PCMH-like_sf"/>
</dbReference>
<dbReference type="SUPFAM" id="SSF55103">
    <property type="entry name" value="FAD-linked oxidases, C-terminal domain"/>
    <property type="match status" value="1"/>
</dbReference>
<evidence type="ECO:0000313" key="9">
    <source>
        <dbReference type="EMBL" id="EED36398.1"/>
    </source>
</evidence>
<dbReference type="PANTHER" id="PTHR11748:SF111">
    <property type="entry name" value="D-LACTATE DEHYDROGENASE, MITOCHONDRIAL-RELATED"/>
    <property type="match status" value="1"/>
</dbReference>
<keyword evidence="4" id="KW-0274">FAD</keyword>
<evidence type="ECO:0000259" key="8">
    <source>
        <dbReference type="PROSITE" id="PS51387"/>
    </source>
</evidence>
<gene>
    <name evidence="9" type="ORF">NOR51B_2349</name>
</gene>
<dbReference type="GO" id="GO:0008720">
    <property type="term" value="F:D-lactate dehydrogenase (NAD+) activity"/>
    <property type="evidence" value="ECO:0007669"/>
    <property type="project" value="TreeGrafter"/>
</dbReference>
<accession>B8KTW7</accession>
<keyword evidence="3" id="KW-0285">Flavoprotein</keyword>
<dbReference type="Gene3D" id="3.30.70.2740">
    <property type="match status" value="1"/>
</dbReference>
<dbReference type="FunFam" id="3.30.465.10:FF:000016">
    <property type="entry name" value="probable D-lactate dehydrogenase, mitochondrial"/>
    <property type="match status" value="1"/>
</dbReference>
<dbReference type="Pfam" id="PF01565">
    <property type="entry name" value="FAD_binding_4"/>
    <property type="match status" value="1"/>
</dbReference>
<dbReference type="OrthoDB" id="9811557at2"/>
<evidence type="ECO:0000256" key="6">
    <source>
        <dbReference type="ARBA" id="ARBA00023002"/>
    </source>
</evidence>
<keyword evidence="5" id="KW-0809">Transit peptide</keyword>
<organism evidence="9 10">
    <name type="scientific">Luminiphilus syltensis NOR5-1B</name>
    <dbReference type="NCBI Taxonomy" id="565045"/>
    <lineage>
        <taxon>Bacteria</taxon>
        <taxon>Pseudomonadati</taxon>
        <taxon>Pseudomonadota</taxon>
        <taxon>Gammaproteobacteria</taxon>
        <taxon>Cellvibrionales</taxon>
        <taxon>Halieaceae</taxon>
        <taxon>Luminiphilus</taxon>
    </lineage>
</organism>
<dbReference type="Gene3D" id="3.30.465.10">
    <property type="match status" value="1"/>
</dbReference>
<dbReference type="InterPro" id="IPR016171">
    <property type="entry name" value="Vanillyl_alc_oxidase_C-sub2"/>
</dbReference>
<reference evidence="10" key="1">
    <citation type="journal article" date="2013" name="BMC Microbiol.">
        <title>Taxonomy and evolution of bacteriochlorophyll a-containing members of the OM60/NOR5 clade of marine gammaproteobacteria: description of Luminiphilus syltensis gen. nov., sp. nov., reclassification of Haliea rubra as Pseudohaliea rubra gen. nov., comb. nov., and emendation of Chromatocurvus halotolerans.</title>
        <authorList>
            <person name="Spring S."/>
            <person name="Riedel T."/>
            <person name="Sproer C."/>
            <person name="Yan S."/>
            <person name="Harder J."/>
            <person name="Fuchs B.M."/>
        </authorList>
    </citation>
    <scope>NUCLEOTIDE SEQUENCE [LARGE SCALE GENOMIC DNA]</scope>
    <source>
        <strain evidence="10">NOR51-B</strain>
    </source>
</reference>
<evidence type="ECO:0000256" key="5">
    <source>
        <dbReference type="ARBA" id="ARBA00022946"/>
    </source>
</evidence>
<dbReference type="STRING" id="565045.NOR51B_2349"/>
<dbReference type="InterPro" id="IPR016166">
    <property type="entry name" value="FAD-bd_PCMH"/>
</dbReference>
<dbReference type="EMBL" id="DS999411">
    <property type="protein sequence ID" value="EED36398.1"/>
    <property type="molecule type" value="Genomic_DNA"/>
</dbReference>